<dbReference type="Gene3D" id="3.40.50.300">
    <property type="entry name" value="P-loop containing nucleotide triphosphate hydrolases"/>
    <property type="match status" value="1"/>
</dbReference>
<organism evidence="14 15">
    <name type="scientific">Candidatus Falkowbacteria bacterium RIFCSPHIGHO2_02_FULL_42_9</name>
    <dbReference type="NCBI Taxonomy" id="1797986"/>
    <lineage>
        <taxon>Bacteria</taxon>
        <taxon>Candidatus Falkowiibacteriota</taxon>
    </lineage>
</organism>
<dbReference type="GO" id="GO:0005524">
    <property type="term" value="F:ATP binding"/>
    <property type="evidence" value="ECO:0007669"/>
    <property type="project" value="UniProtKB-UniRule"/>
</dbReference>
<comment type="subunit">
    <text evidence="10">Monomer.</text>
</comment>
<evidence type="ECO:0000256" key="6">
    <source>
        <dbReference type="ARBA" id="ARBA00022741"/>
    </source>
</evidence>
<evidence type="ECO:0000256" key="12">
    <source>
        <dbReference type="RuleBase" id="RU003784"/>
    </source>
</evidence>
<evidence type="ECO:0000256" key="5">
    <source>
        <dbReference type="ARBA" id="ARBA00022694"/>
    </source>
</evidence>
<evidence type="ECO:0000256" key="9">
    <source>
        <dbReference type="ARBA" id="ARBA00049563"/>
    </source>
</evidence>
<dbReference type="PANTHER" id="PTHR11088:SF60">
    <property type="entry name" value="TRNA DIMETHYLALLYLTRANSFERASE"/>
    <property type="match status" value="1"/>
</dbReference>
<comment type="caution">
    <text evidence="14">The sequence shown here is derived from an EMBL/GenBank/DDBJ whole genome shotgun (WGS) entry which is preliminary data.</text>
</comment>
<evidence type="ECO:0000256" key="8">
    <source>
        <dbReference type="ARBA" id="ARBA00022842"/>
    </source>
</evidence>
<dbReference type="GO" id="GO:0006400">
    <property type="term" value="P:tRNA modification"/>
    <property type="evidence" value="ECO:0007669"/>
    <property type="project" value="TreeGrafter"/>
</dbReference>
<dbReference type="Gene3D" id="1.10.20.140">
    <property type="match status" value="1"/>
</dbReference>
<feature type="region of interest" description="Interaction with substrate tRNA" evidence="10">
    <location>
        <begin position="38"/>
        <end position="41"/>
    </location>
</feature>
<name>A0A1F5S956_9BACT</name>
<evidence type="ECO:0000256" key="1">
    <source>
        <dbReference type="ARBA" id="ARBA00001946"/>
    </source>
</evidence>
<dbReference type="Pfam" id="PF01715">
    <property type="entry name" value="IPPT"/>
    <property type="match status" value="1"/>
</dbReference>
<comment type="cofactor">
    <cofactor evidence="1 10">
        <name>Mg(2+)</name>
        <dbReference type="ChEBI" id="CHEBI:18420"/>
    </cofactor>
</comment>
<keyword evidence="4 10" id="KW-0808">Transferase</keyword>
<gene>
    <name evidence="10" type="primary">miaA</name>
    <name evidence="14" type="ORF">A3D45_02625</name>
</gene>
<comment type="function">
    <text evidence="2 10 12">Catalyzes the transfer of a dimethylallyl group onto the adenine at position 37 in tRNAs that read codons beginning with uridine, leading to the formation of N6-(dimethylallyl)adenosine (i(6)A).</text>
</comment>
<feature type="site" description="Interaction with substrate tRNA" evidence="10">
    <location>
        <position position="102"/>
    </location>
</feature>
<evidence type="ECO:0000313" key="14">
    <source>
        <dbReference type="EMBL" id="OGF23235.1"/>
    </source>
</evidence>
<protein>
    <recommendedName>
        <fullName evidence="10">tRNA dimethylallyltransferase</fullName>
        <ecNumber evidence="10">2.5.1.75</ecNumber>
    </recommendedName>
    <alternativeName>
        <fullName evidence="10">Dimethylallyl diphosphate:tRNA dimethylallyltransferase</fullName>
        <shortName evidence="10">DMAPP:tRNA dimethylallyltransferase</shortName>
        <shortName evidence="10">DMATase</shortName>
    </alternativeName>
    <alternativeName>
        <fullName evidence="10">Isopentenyl-diphosphate:tRNA isopentenyltransferase</fullName>
        <shortName evidence="10">IPP transferase</shortName>
        <shortName evidence="10">IPPT</shortName>
        <shortName evidence="10">IPTase</shortName>
    </alternativeName>
</protein>
<dbReference type="InterPro" id="IPR027417">
    <property type="entry name" value="P-loop_NTPase"/>
</dbReference>
<proteinExistence type="inferred from homology"/>
<keyword evidence="7 10" id="KW-0067">ATP-binding</keyword>
<reference evidence="14 15" key="1">
    <citation type="journal article" date="2016" name="Nat. Commun.">
        <title>Thousands of microbial genomes shed light on interconnected biogeochemical processes in an aquifer system.</title>
        <authorList>
            <person name="Anantharaman K."/>
            <person name="Brown C.T."/>
            <person name="Hug L.A."/>
            <person name="Sharon I."/>
            <person name="Castelle C.J."/>
            <person name="Probst A.J."/>
            <person name="Thomas B.C."/>
            <person name="Singh A."/>
            <person name="Wilkins M.J."/>
            <person name="Karaoz U."/>
            <person name="Brodie E.L."/>
            <person name="Williams K.H."/>
            <person name="Hubbard S.S."/>
            <person name="Banfield J.F."/>
        </authorList>
    </citation>
    <scope>NUCLEOTIDE SEQUENCE [LARGE SCALE GENOMIC DNA]</scope>
</reference>
<evidence type="ECO:0000256" key="11">
    <source>
        <dbReference type="RuleBase" id="RU003783"/>
    </source>
</evidence>
<evidence type="ECO:0000256" key="13">
    <source>
        <dbReference type="RuleBase" id="RU003785"/>
    </source>
</evidence>
<dbReference type="EMBL" id="MFFT01000019">
    <property type="protein sequence ID" value="OGF23235.1"/>
    <property type="molecule type" value="Genomic_DNA"/>
</dbReference>
<dbReference type="GO" id="GO:0052381">
    <property type="term" value="F:tRNA dimethylallyltransferase activity"/>
    <property type="evidence" value="ECO:0007669"/>
    <property type="project" value="UniProtKB-UniRule"/>
</dbReference>
<sequence length="302" mass="34596">MSHDKPKIIVVLGPTACGKTKLAIELANKFNGEIVSADSRQVYKGLDIGTGKDLGDYNVPYYLIDVADPRRQFNLVKYQKLAFAAIDDILRRGKLPILVGGSGLYLQAVVDNFQLADAKRDLALRKKAEELNAKELFSKLDKLAPKMAARLNNSDRNNPRRLVRYLEILGQDKDFKSQTGRGKYEALIIGIDCPREVLKKKITARLVERLEQQKMIEEVRKLRAGGLGWKRLEDFGLEYKFISLYLRKKLSYDEMVEKLDIAICQFSKRQLTWFKRWEKQGAKIAWLKNKGGAVKMVKKFIK</sequence>
<dbReference type="InterPro" id="IPR018022">
    <property type="entry name" value="IPT"/>
</dbReference>
<dbReference type="InterPro" id="IPR039657">
    <property type="entry name" value="Dimethylallyltransferase"/>
</dbReference>
<feature type="binding site" evidence="10">
    <location>
        <begin position="13"/>
        <end position="20"/>
    </location>
    <ligand>
        <name>ATP</name>
        <dbReference type="ChEBI" id="CHEBI:30616"/>
    </ligand>
</feature>
<feature type="binding site" evidence="10">
    <location>
        <begin position="15"/>
        <end position="20"/>
    </location>
    <ligand>
        <name>substrate</name>
    </ligand>
</feature>
<dbReference type="Proteomes" id="UP000176877">
    <property type="component" value="Unassembled WGS sequence"/>
</dbReference>
<keyword evidence="6 10" id="KW-0547">Nucleotide-binding</keyword>
<comment type="caution">
    <text evidence="10">Lacks conserved residue(s) required for the propagation of feature annotation.</text>
</comment>
<feature type="site" description="Interaction with substrate tRNA" evidence="10">
    <location>
        <position position="125"/>
    </location>
</feature>
<evidence type="ECO:0000256" key="2">
    <source>
        <dbReference type="ARBA" id="ARBA00003213"/>
    </source>
</evidence>
<dbReference type="AlphaFoldDB" id="A0A1F5S956"/>
<dbReference type="PANTHER" id="PTHR11088">
    <property type="entry name" value="TRNA DIMETHYLALLYLTRANSFERASE"/>
    <property type="match status" value="1"/>
</dbReference>
<dbReference type="HAMAP" id="MF_00185">
    <property type="entry name" value="IPP_trans"/>
    <property type="match status" value="1"/>
</dbReference>
<keyword evidence="8 10" id="KW-0460">Magnesium</keyword>
<dbReference type="SUPFAM" id="SSF52540">
    <property type="entry name" value="P-loop containing nucleoside triphosphate hydrolases"/>
    <property type="match status" value="1"/>
</dbReference>
<dbReference type="NCBIfam" id="TIGR00174">
    <property type="entry name" value="miaA"/>
    <property type="match status" value="1"/>
</dbReference>
<accession>A0A1F5S956</accession>
<comment type="similarity">
    <text evidence="3 10 13">Belongs to the IPP transferase family.</text>
</comment>
<evidence type="ECO:0000256" key="3">
    <source>
        <dbReference type="ARBA" id="ARBA00005842"/>
    </source>
</evidence>
<evidence type="ECO:0000256" key="4">
    <source>
        <dbReference type="ARBA" id="ARBA00022679"/>
    </source>
</evidence>
<keyword evidence="5 10" id="KW-0819">tRNA processing</keyword>
<evidence type="ECO:0000313" key="15">
    <source>
        <dbReference type="Proteomes" id="UP000176877"/>
    </source>
</evidence>
<dbReference type="EC" id="2.5.1.75" evidence="10"/>
<comment type="catalytic activity">
    <reaction evidence="9 10 11">
        <text>adenosine(37) in tRNA + dimethylallyl diphosphate = N(6)-dimethylallyladenosine(37) in tRNA + diphosphate</text>
        <dbReference type="Rhea" id="RHEA:26482"/>
        <dbReference type="Rhea" id="RHEA-COMP:10162"/>
        <dbReference type="Rhea" id="RHEA-COMP:10375"/>
        <dbReference type="ChEBI" id="CHEBI:33019"/>
        <dbReference type="ChEBI" id="CHEBI:57623"/>
        <dbReference type="ChEBI" id="CHEBI:74411"/>
        <dbReference type="ChEBI" id="CHEBI:74415"/>
        <dbReference type="EC" id="2.5.1.75"/>
    </reaction>
</comment>
<evidence type="ECO:0000256" key="10">
    <source>
        <dbReference type="HAMAP-Rule" id="MF_00185"/>
    </source>
</evidence>
<evidence type="ECO:0000256" key="7">
    <source>
        <dbReference type="ARBA" id="ARBA00022840"/>
    </source>
</evidence>